<reference evidence="1 2" key="1">
    <citation type="submission" date="2019-08" db="EMBL/GenBank/DDBJ databases">
        <title>Draft genome sequences of two oriental melons (Cucumis melo L. var makuwa).</title>
        <authorList>
            <person name="Kwon S.-Y."/>
        </authorList>
    </citation>
    <scope>NUCLEOTIDE SEQUENCE [LARGE SCALE GENOMIC DNA]</scope>
    <source>
        <strain evidence="2">cv. SW 3</strain>
        <tissue evidence="1">Leaf</tissue>
    </source>
</reference>
<dbReference type="EMBL" id="SSTE01016227">
    <property type="protein sequence ID" value="KAA0041722.1"/>
    <property type="molecule type" value="Genomic_DNA"/>
</dbReference>
<organism evidence="1 2">
    <name type="scientific">Cucumis melo var. makuwa</name>
    <name type="common">Oriental melon</name>
    <dbReference type="NCBI Taxonomy" id="1194695"/>
    <lineage>
        <taxon>Eukaryota</taxon>
        <taxon>Viridiplantae</taxon>
        <taxon>Streptophyta</taxon>
        <taxon>Embryophyta</taxon>
        <taxon>Tracheophyta</taxon>
        <taxon>Spermatophyta</taxon>
        <taxon>Magnoliopsida</taxon>
        <taxon>eudicotyledons</taxon>
        <taxon>Gunneridae</taxon>
        <taxon>Pentapetalae</taxon>
        <taxon>rosids</taxon>
        <taxon>fabids</taxon>
        <taxon>Cucurbitales</taxon>
        <taxon>Cucurbitaceae</taxon>
        <taxon>Benincaseae</taxon>
        <taxon>Cucumis</taxon>
    </lineage>
</organism>
<proteinExistence type="predicted"/>
<evidence type="ECO:0008006" key="3">
    <source>
        <dbReference type="Google" id="ProtNLM"/>
    </source>
</evidence>
<dbReference type="AlphaFoldDB" id="A0A5A7TE84"/>
<evidence type="ECO:0000313" key="2">
    <source>
        <dbReference type="Proteomes" id="UP000321393"/>
    </source>
</evidence>
<comment type="caution">
    <text evidence="1">The sequence shown here is derived from an EMBL/GenBank/DDBJ whole genome shotgun (WGS) entry which is preliminary data.</text>
</comment>
<accession>A0A5A7TE84</accession>
<name>A0A5A7TE84_CUCMM</name>
<gene>
    <name evidence="1" type="ORF">E6C27_scaffold67G00580</name>
</gene>
<sequence length="290" mass="31597">MPSCVLCPTASADVQPPFATLFVEQPTANLQRSRISHLASRPENPHPTDPIRIKELTFKFSGSAAGLFGDSFPFLGKVDPLSVDSIEGHNRVSGNATVSCSLCAIGCKELCTDRHRCRTFDGLVWTEGTRLICASFGSTRLICASFGSTRLICASFESTRLIGASLGITRLIGVSFRITRLICAFYGTTRLLCRVRAQRGADRREAGRMREGHMDASVSSDIVLYGCGLIYHTMLDGIPGNSHDTDESKSQMTRVILVTTNPGSARGKFSGWGQQGEIPRSQTKIVLKWF</sequence>
<evidence type="ECO:0000313" key="1">
    <source>
        <dbReference type="EMBL" id="KAA0041722.1"/>
    </source>
</evidence>
<dbReference type="Proteomes" id="UP000321393">
    <property type="component" value="Unassembled WGS sequence"/>
</dbReference>
<protein>
    <recommendedName>
        <fullName evidence="3">Ty3-gypsy retrotransposon protein</fullName>
    </recommendedName>
</protein>